<sequence length="201" mass="19679">MVDARGVGTGWNLTITSTTFNDGASHTLATTASSIASVTSTCVGGGTCRLPEWMRSSLLSLAAALALLLVPTALANTAPSVFGVSPNTIVVKLALNSGGLSLKASPALTSGGATQVPLTVTDGRGTGAGWTLRLTTPGVTVTSITAACASNSTCTLPHAAVGANGGSILTAAQGTGMGVMNLVVTVSGQPKGPLAFSVVPR</sequence>
<evidence type="ECO:0000313" key="1">
    <source>
        <dbReference type="EMBL" id="CAB4710392.1"/>
    </source>
</evidence>
<proteinExistence type="predicted"/>
<dbReference type="EMBL" id="CAEZXP010000010">
    <property type="protein sequence ID" value="CAB4710392.1"/>
    <property type="molecule type" value="Genomic_DNA"/>
</dbReference>
<protein>
    <submittedName>
        <fullName evidence="1">Unannotated protein</fullName>
    </submittedName>
</protein>
<reference evidence="1" key="1">
    <citation type="submission" date="2020-05" db="EMBL/GenBank/DDBJ databases">
        <authorList>
            <person name="Chiriac C."/>
            <person name="Salcher M."/>
            <person name="Ghai R."/>
            <person name="Kavagutti S V."/>
        </authorList>
    </citation>
    <scope>NUCLEOTIDE SEQUENCE</scope>
</reference>
<dbReference type="AlphaFoldDB" id="A0A6J6QIM0"/>
<gene>
    <name evidence="1" type="ORF">UFOPK2399_01960</name>
</gene>
<organism evidence="1">
    <name type="scientific">freshwater metagenome</name>
    <dbReference type="NCBI Taxonomy" id="449393"/>
    <lineage>
        <taxon>unclassified sequences</taxon>
        <taxon>metagenomes</taxon>
        <taxon>ecological metagenomes</taxon>
    </lineage>
</organism>
<name>A0A6J6QIM0_9ZZZZ</name>
<accession>A0A6J6QIM0</accession>